<evidence type="ECO:0000313" key="2">
    <source>
        <dbReference type="EMBL" id="KAJ4154101.1"/>
    </source>
</evidence>
<dbReference type="KEGG" id="amus:LMH87_010564"/>
<comment type="caution">
    <text evidence="2">The sequence shown here is derived from an EMBL/GenBank/DDBJ whole genome shotgun (WGS) entry which is preliminary data.</text>
</comment>
<keyword evidence="3" id="KW-1185">Reference proteome</keyword>
<evidence type="ECO:0000313" key="3">
    <source>
        <dbReference type="Proteomes" id="UP001144673"/>
    </source>
</evidence>
<feature type="compositionally biased region" description="Acidic residues" evidence="1">
    <location>
        <begin position="295"/>
        <end position="310"/>
    </location>
</feature>
<dbReference type="AlphaFoldDB" id="A0A9W8QGB2"/>
<dbReference type="GeneID" id="80897723"/>
<name>A0A9W8QGB2_AKAMU</name>
<reference evidence="2" key="1">
    <citation type="journal article" date="2023" name="Access Microbiol">
        <title>De-novo genome assembly for Akanthomyces muscarius, a biocontrol agent of insect agricultural pests.</title>
        <authorList>
            <person name="Erdos Z."/>
            <person name="Studholme D.J."/>
            <person name="Raymond B."/>
            <person name="Sharma M."/>
        </authorList>
    </citation>
    <scope>NUCLEOTIDE SEQUENCE</scope>
    <source>
        <strain evidence="2">Ve6</strain>
    </source>
</reference>
<dbReference type="EMBL" id="JAJHUN010000008">
    <property type="protein sequence ID" value="KAJ4154101.1"/>
    <property type="molecule type" value="Genomic_DNA"/>
</dbReference>
<feature type="region of interest" description="Disordered" evidence="1">
    <location>
        <begin position="267"/>
        <end position="310"/>
    </location>
</feature>
<dbReference type="RefSeq" id="XP_056054759.1">
    <property type="nucleotide sequence ID" value="XM_056197741.1"/>
</dbReference>
<sequence length="310" mass="34538">MRSESLGEDLIAVAAWGAIAFDHYALDHWNYELSGVADEAQWRGLVKEYLGSSVNARQPYKDKAMKVRRDGPDGGEQSLLIASNIERVLKPFQSIRERNLSQLGSPGDPIWIPTCYEESLHQKYCELEWRCEVGGDGVDVEMVLSDENVYNINGDIKALRERIIERLPGLFDHNSALSVGRRGGSTGPAESENLAALSDRMETLIYVADKESVLQSFVNVLWFDGSGQLLLVSKLEPEELVGMTAMFSDGYSMAEAVEEKCLDEFKASRSEAKKRSKSKAKIKRPSKSMHKAAEEGSDAEWETESEYGSN</sequence>
<protein>
    <submittedName>
        <fullName evidence="2">Uncharacterized protein</fullName>
    </submittedName>
</protein>
<organism evidence="2 3">
    <name type="scientific">Akanthomyces muscarius</name>
    <name type="common">Entomopathogenic fungus</name>
    <name type="synonym">Lecanicillium muscarium</name>
    <dbReference type="NCBI Taxonomy" id="2231603"/>
    <lineage>
        <taxon>Eukaryota</taxon>
        <taxon>Fungi</taxon>
        <taxon>Dikarya</taxon>
        <taxon>Ascomycota</taxon>
        <taxon>Pezizomycotina</taxon>
        <taxon>Sordariomycetes</taxon>
        <taxon>Hypocreomycetidae</taxon>
        <taxon>Hypocreales</taxon>
        <taxon>Cordycipitaceae</taxon>
        <taxon>Akanthomyces</taxon>
    </lineage>
</organism>
<evidence type="ECO:0000256" key="1">
    <source>
        <dbReference type="SAM" id="MobiDB-lite"/>
    </source>
</evidence>
<proteinExistence type="predicted"/>
<accession>A0A9W8QGB2</accession>
<dbReference type="Proteomes" id="UP001144673">
    <property type="component" value="Chromosome 5"/>
</dbReference>
<gene>
    <name evidence="2" type="ORF">LMH87_010564</name>
</gene>
<feature type="compositionally biased region" description="Basic residues" evidence="1">
    <location>
        <begin position="274"/>
        <end position="290"/>
    </location>
</feature>